<protein>
    <submittedName>
        <fullName evidence="1">Uncharacterized protein</fullName>
    </submittedName>
</protein>
<gene>
    <name evidence="1" type="ORF">DSL64_06335</name>
</gene>
<dbReference type="AlphaFoldDB" id="A0A3D8YF28"/>
<evidence type="ECO:0000313" key="2">
    <source>
        <dbReference type="Proteomes" id="UP000256373"/>
    </source>
</evidence>
<organism evidence="1 2">
    <name type="scientific">Dyadobacter luteus</name>
    <dbReference type="NCBI Taxonomy" id="2259619"/>
    <lineage>
        <taxon>Bacteria</taxon>
        <taxon>Pseudomonadati</taxon>
        <taxon>Bacteroidota</taxon>
        <taxon>Cytophagia</taxon>
        <taxon>Cytophagales</taxon>
        <taxon>Spirosomataceae</taxon>
        <taxon>Dyadobacter</taxon>
    </lineage>
</organism>
<keyword evidence="2" id="KW-1185">Reference proteome</keyword>
<dbReference type="RefSeq" id="WP_115829817.1">
    <property type="nucleotide sequence ID" value="NZ_QNUL01000003.1"/>
</dbReference>
<dbReference type="Proteomes" id="UP000256373">
    <property type="component" value="Unassembled WGS sequence"/>
</dbReference>
<dbReference type="EMBL" id="QNUL01000003">
    <property type="protein sequence ID" value="REA63229.1"/>
    <property type="molecule type" value="Genomic_DNA"/>
</dbReference>
<name>A0A3D8YF28_9BACT</name>
<accession>A0A3D8YF28</accession>
<reference evidence="1 2" key="1">
    <citation type="submission" date="2018-07" db="EMBL/GenBank/DDBJ databases">
        <title>Dyadobacter roseus sp. nov., isolated from rose rhizosphere soil.</title>
        <authorList>
            <person name="Chen L."/>
        </authorList>
    </citation>
    <scope>NUCLEOTIDE SEQUENCE [LARGE SCALE GENOMIC DNA]</scope>
    <source>
        <strain evidence="1 2">RS19</strain>
    </source>
</reference>
<evidence type="ECO:0000313" key="1">
    <source>
        <dbReference type="EMBL" id="REA63229.1"/>
    </source>
</evidence>
<dbReference type="OrthoDB" id="1345370at2"/>
<comment type="caution">
    <text evidence="1">The sequence shown here is derived from an EMBL/GenBank/DDBJ whole genome shotgun (WGS) entry which is preliminary data.</text>
</comment>
<proteinExistence type="predicted"/>
<sequence>MKVTTELIEKYNQGLCTPSEISAVEEWLLNDDDTDEIEISGASETQLKAEIWEDIAPILPSAKVAPVVVPFMQRYKWMAVAASVSVLIAVSATLFNSINKEIANQPALAEAGTKGIRAQQQEIFTEDFDIVLGDKSRASFDSDRGLVDFCGAIKISPKKDISLSFSDVCSKDGSSSKGIDFKKGETYFAMNYKNQDADQVVIMNENLIFELPPLLKYELSEQFDI</sequence>